<dbReference type="OrthoDB" id="9779267at2"/>
<dbReference type="InterPro" id="IPR002591">
    <property type="entry name" value="Phosphodiest/P_Trfase"/>
</dbReference>
<dbReference type="GO" id="GO:0016787">
    <property type="term" value="F:hydrolase activity"/>
    <property type="evidence" value="ECO:0007669"/>
    <property type="project" value="UniProtKB-ARBA"/>
</dbReference>
<reference evidence="1 2" key="1">
    <citation type="submission" date="2018-11" db="EMBL/GenBank/DDBJ databases">
        <title>Rhodococcus spongicola sp. nov. and Rhodococcus xishaensis sp. nov. from marine sponges.</title>
        <authorList>
            <person name="Li L."/>
            <person name="Lin H.W."/>
        </authorList>
    </citation>
    <scope>NUCLEOTIDE SEQUENCE [LARGE SCALE GENOMIC DNA]</scope>
    <source>
        <strain evidence="1 2">LHW50502</strain>
    </source>
</reference>
<organism evidence="1 2">
    <name type="scientific">Rhodococcus spongiicola</name>
    <dbReference type="NCBI Taxonomy" id="2487352"/>
    <lineage>
        <taxon>Bacteria</taxon>
        <taxon>Bacillati</taxon>
        <taxon>Actinomycetota</taxon>
        <taxon>Actinomycetes</taxon>
        <taxon>Mycobacteriales</taxon>
        <taxon>Nocardiaceae</taxon>
        <taxon>Rhodococcus</taxon>
    </lineage>
</organism>
<dbReference type="Proteomes" id="UP000284333">
    <property type="component" value="Unassembled WGS sequence"/>
</dbReference>
<protein>
    <submittedName>
        <fullName evidence="1">Alkaline phosphatase family protein</fullName>
    </submittedName>
</protein>
<dbReference type="Pfam" id="PF01663">
    <property type="entry name" value="Phosphodiest"/>
    <property type="match status" value="1"/>
</dbReference>
<accession>A0A3S3A5H2</accession>
<proteinExistence type="predicted"/>
<dbReference type="SUPFAM" id="SSF53649">
    <property type="entry name" value="Alkaline phosphatase-like"/>
    <property type="match status" value="1"/>
</dbReference>
<comment type="caution">
    <text evidence="1">The sequence shown here is derived from an EMBL/GenBank/DDBJ whole genome shotgun (WGS) entry which is preliminary data.</text>
</comment>
<dbReference type="PANTHER" id="PTHR10151:SF120">
    <property type="entry name" value="BIS(5'-ADENOSYL)-TRIPHOSPHATASE"/>
    <property type="match status" value="1"/>
</dbReference>
<keyword evidence="2" id="KW-1185">Reference proteome</keyword>
<name>A0A3S3A5H2_9NOCA</name>
<gene>
    <name evidence="1" type="ORF">EF834_13095</name>
</gene>
<dbReference type="AlphaFoldDB" id="A0A3S3A5H2"/>
<evidence type="ECO:0000313" key="1">
    <source>
        <dbReference type="EMBL" id="RVW02495.1"/>
    </source>
</evidence>
<dbReference type="PANTHER" id="PTHR10151">
    <property type="entry name" value="ECTONUCLEOTIDE PYROPHOSPHATASE/PHOSPHODIESTERASE"/>
    <property type="match status" value="1"/>
</dbReference>
<dbReference type="InterPro" id="IPR017850">
    <property type="entry name" value="Alkaline_phosphatase_core_sf"/>
</dbReference>
<evidence type="ECO:0000313" key="2">
    <source>
        <dbReference type="Proteomes" id="UP000284333"/>
    </source>
</evidence>
<dbReference type="Gene3D" id="3.40.720.10">
    <property type="entry name" value="Alkaline Phosphatase, subunit A"/>
    <property type="match status" value="1"/>
</dbReference>
<sequence>MPAVSNDLPLRDVYTEPTLADVLPSVLAASGVPGEANQLQLTEADRTVVLLIDGLGWNLLRSNVDAAPFLNSVEARQIRAGFPTTTATSLVSFGTGLPPGRHGVTGYVSDVAEAGGAFNWLRWQRVGDRRDALNRVEPERIQPFPTAFERATASGIAATTVLPRDFAGSGLTRAALRGARFVGATAYGDLLHSTVHAASAGDRTLVYSYLGEIDTLGHVHGPGSDAWLTQLTIVDRLVEDLLTHLGPDVRVLVTADHGMVSVGTSDRIDFDTTAALSEGVVALTGEARCRYVHAEPGHAEDVLRRWREVLGARAWVGTRDDVVASGLLGADPTPAALRRIGDVVMVAGDGVAVVRGEAEPRMSMLVGQHGALTDDEVLIPLLQV</sequence>
<dbReference type="EMBL" id="RKLN01000004">
    <property type="protein sequence ID" value="RVW02495.1"/>
    <property type="molecule type" value="Genomic_DNA"/>
</dbReference>